<sequence>MGETGPTRRRARGGSDIERAASRILAPLGVSGEPGSAVRSRGRPTQRYRRGLPRFVVASGVRFGLCIDLEVGLCLCIEADLRFMALTTRPVT</sequence>
<name>A0A9J5Y4S5_SOLCO</name>
<comment type="caution">
    <text evidence="1">The sequence shown here is derived from an EMBL/GenBank/DDBJ whole genome shotgun (WGS) entry which is preliminary data.</text>
</comment>
<protein>
    <submittedName>
        <fullName evidence="1">Uncharacterized protein</fullName>
    </submittedName>
</protein>
<dbReference type="EMBL" id="JACXVP010000007">
    <property type="protein sequence ID" value="KAG5594994.1"/>
    <property type="molecule type" value="Genomic_DNA"/>
</dbReference>
<proteinExistence type="predicted"/>
<accession>A0A9J5Y4S5</accession>
<organism evidence="1 2">
    <name type="scientific">Solanum commersonii</name>
    <name type="common">Commerson's wild potato</name>
    <name type="synonym">Commerson's nightshade</name>
    <dbReference type="NCBI Taxonomy" id="4109"/>
    <lineage>
        <taxon>Eukaryota</taxon>
        <taxon>Viridiplantae</taxon>
        <taxon>Streptophyta</taxon>
        <taxon>Embryophyta</taxon>
        <taxon>Tracheophyta</taxon>
        <taxon>Spermatophyta</taxon>
        <taxon>Magnoliopsida</taxon>
        <taxon>eudicotyledons</taxon>
        <taxon>Gunneridae</taxon>
        <taxon>Pentapetalae</taxon>
        <taxon>asterids</taxon>
        <taxon>lamiids</taxon>
        <taxon>Solanales</taxon>
        <taxon>Solanaceae</taxon>
        <taxon>Solanoideae</taxon>
        <taxon>Solaneae</taxon>
        <taxon>Solanum</taxon>
    </lineage>
</organism>
<evidence type="ECO:0000313" key="2">
    <source>
        <dbReference type="Proteomes" id="UP000824120"/>
    </source>
</evidence>
<keyword evidence="2" id="KW-1185">Reference proteome</keyword>
<dbReference type="Proteomes" id="UP000824120">
    <property type="component" value="Chromosome 7"/>
</dbReference>
<gene>
    <name evidence="1" type="ORF">H5410_036226</name>
</gene>
<dbReference type="AlphaFoldDB" id="A0A9J5Y4S5"/>
<evidence type="ECO:0000313" key="1">
    <source>
        <dbReference type="EMBL" id="KAG5594994.1"/>
    </source>
</evidence>
<reference evidence="1 2" key="1">
    <citation type="submission" date="2020-09" db="EMBL/GenBank/DDBJ databases">
        <title>De no assembly of potato wild relative species, Solanum commersonii.</title>
        <authorList>
            <person name="Cho K."/>
        </authorList>
    </citation>
    <scope>NUCLEOTIDE SEQUENCE [LARGE SCALE GENOMIC DNA]</scope>
    <source>
        <strain evidence="1">LZ3.2</strain>
        <tissue evidence="1">Leaf</tissue>
    </source>
</reference>